<dbReference type="EMBL" id="WJQU01003196">
    <property type="protein sequence ID" value="KAJ6627041.1"/>
    <property type="molecule type" value="Genomic_DNA"/>
</dbReference>
<accession>A0A9Q0RUC6</accession>
<sequence>MKPRNTNTGQADGFLSLVCIFGFSSSCAAANASLKASDDGSIFDIRSQYRIL</sequence>
<dbReference type="AlphaFoldDB" id="A0A9Q0RUC6"/>
<proteinExistence type="predicted"/>
<dbReference type="Proteomes" id="UP001151699">
    <property type="component" value="Unassembled WGS sequence"/>
</dbReference>
<organism evidence="1 2">
    <name type="scientific">Pseudolycoriella hygida</name>
    <dbReference type="NCBI Taxonomy" id="35572"/>
    <lineage>
        <taxon>Eukaryota</taxon>
        <taxon>Metazoa</taxon>
        <taxon>Ecdysozoa</taxon>
        <taxon>Arthropoda</taxon>
        <taxon>Hexapoda</taxon>
        <taxon>Insecta</taxon>
        <taxon>Pterygota</taxon>
        <taxon>Neoptera</taxon>
        <taxon>Endopterygota</taxon>
        <taxon>Diptera</taxon>
        <taxon>Nematocera</taxon>
        <taxon>Sciaroidea</taxon>
        <taxon>Sciaridae</taxon>
        <taxon>Pseudolycoriella</taxon>
    </lineage>
</organism>
<gene>
    <name evidence="1" type="ORF">Bhyg_16667</name>
</gene>
<feature type="non-terminal residue" evidence="1">
    <location>
        <position position="52"/>
    </location>
</feature>
<evidence type="ECO:0000313" key="1">
    <source>
        <dbReference type="EMBL" id="KAJ6627041.1"/>
    </source>
</evidence>
<dbReference type="PROSITE" id="PS51257">
    <property type="entry name" value="PROKAR_LIPOPROTEIN"/>
    <property type="match status" value="1"/>
</dbReference>
<protein>
    <submittedName>
        <fullName evidence="1">Uncharacterized protein</fullName>
    </submittedName>
</protein>
<reference evidence="1" key="1">
    <citation type="submission" date="2022-07" db="EMBL/GenBank/DDBJ databases">
        <authorList>
            <person name="Trinca V."/>
            <person name="Uliana J.V.C."/>
            <person name="Torres T.T."/>
            <person name="Ward R.J."/>
            <person name="Monesi N."/>
        </authorList>
    </citation>
    <scope>NUCLEOTIDE SEQUENCE</scope>
    <source>
        <strain evidence="1">HSMRA1968</strain>
        <tissue evidence="1">Whole embryos</tissue>
    </source>
</reference>
<name>A0A9Q0RUC6_9DIPT</name>
<comment type="caution">
    <text evidence="1">The sequence shown here is derived from an EMBL/GenBank/DDBJ whole genome shotgun (WGS) entry which is preliminary data.</text>
</comment>
<evidence type="ECO:0000313" key="2">
    <source>
        <dbReference type="Proteomes" id="UP001151699"/>
    </source>
</evidence>
<keyword evidence="2" id="KW-1185">Reference proteome</keyword>